<reference evidence="4 5" key="1">
    <citation type="submission" date="2022-12" db="EMBL/GenBank/DDBJ databases">
        <title>Chromosome-scale assembly of the Ensete ventricosum genome.</title>
        <authorList>
            <person name="Dussert Y."/>
            <person name="Stocks J."/>
            <person name="Wendawek A."/>
            <person name="Woldeyes F."/>
            <person name="Nichols R.A."/>
            <person name="Borrell J.S."/>
        </authorList>
    </citation>
    <scope>NUCLEOTIDE SEQUENCE [LARGE SCALE GENOMIC DNA]</scope>
    <source>
        <strain evidence="5">cv. Maze</strain>
        <tissue evidence="4">Seeds</tissue>
    </source>
</reference>
<dbReference type="InterPro" id="IPR050307">
    <property type="entry name" value="Sterol_Desaturase_Related"/>
</dbReference>
<evidence type="ECO:0000259" key="3">
    <source>
        <dbReference type="Pfam" id="PF12076"/>
    </source>
</evidence>
<dbReference type="GO" id="GO:0016020">
    <property type="term" value="C:membrane"/>
    <property type="evidence" value="ECO:0007669"/>
    <property type="project" value="UniProtKB-SubCell"/>
</dbReference>
<dbReference type="EMBL" id="JAQQAF010000001">
    <property type="protein sequence ID" value="KAJ8511160.1"/>
    <property type="molecule type" value="Genomic_DNA"/>
</dbReference>
<comment type="subcellular location">
    <subcellularLocation>
        <location evidence="1">Membrane</location>
        <topology evidence="1">Multi-pass membrane protein</topology>
    </subcellularLocation>
</comment>
<evidence type="ECO:0000313" key="4">
    <source>
        <dbReference type="EMBL" id="KAJ8511160.1"/>
    </source>
</evidence>
<feature type="compositionally biased region" description="Basic and acidic residues" evidence="2">
    <location>
        <begin position="32"/>
        <end position="46"/>
    </location>
</feature>
<accession>A0AAV8QE75</accession>
<comment type="caution">
    <text evidence="4">The sequence shown here is derived from an EMBL/GenBank/DDBJ whole genome shotgun (WGS) entry which is preliminary data.</text>
</comment>
<name>A0AAV8QE75_ENSVE</name>
<evidence type="ECO:0000256" key="2">
    <source>
        <dbReference type="SAM" id="MobiDB-lite"/>
    </source>
</evidence>
<sequence>MASSPGFLTERPWQRLGNFKVCTHSYMTKEEGERRLRAATEARSRSTLDQLSPLPDRKKQASHRRRSHRVRPGVYREMNWDDHIILNGIIFYLSNSYVPGGSRLPWWDVKGVLICRACPHGSCGFPLLLAAPPVCPLSLPSPCLYRHRADIICSSSICRRVFLLFALRFAILLYGIRLKCLRNSSCGILDVCRFHELHGALQLRAGPIFEAFSFFKYLMYAPWYHSLHHTQFRTNYCLFMPFYDYIYGTVDMSTEKLYKNSLKGKELASKPFAPRPSLWLAWPLSYACISGTAFTLERHRLKELKIQTWIIPRFSFQYLLSKENEFMTLKPGTDRVLLRGNPSKASCAIALALCQRGTKVIVVRREEFVALKLCVATNLAAHLVLSDDYTPKFPVKKTHEDCAYQMTPAMAVPRTLENMHTRENWLPRRVMTLNHGFLPLSP</sequence>
<protein>
    <recommendedName>
        <fullName evidence="3">Very-long-chain aldehyde decarbonylase CER1-like C-terminal domain-containing protein</fullName>
    </recommendedName>
</protein>
<dbReference type="Proteomes" id="UP001222027">
    <property type="component" value="Unassembled WGS sequence"/>
</dbReference>
<keyword evidence="5" id="KW-1185">Reference proteome</keyword>
<dbReference type="AlphaFoldDB" id="A0AAV8QE75"/>
<dbReference type="InterPro" id="IPR021940">
    <property type="entry name" value="CER1-like_C"/>
</dbReference>
<evidence type="ECO:0000256" key="1">
    <source>
        <dbReference type="ARBA" id="ARBA00004141"/>
    </source>
</evidence>
<feature type="region of interest" description="Disordered" evidence="2">
    <location>
        <begin position="32"/>
        <end position="68"/>
    </location>
</feature>
<dbReference type="Pfam" id="PF12076">
    <property type="entry name" value="CER1-like_C"/>
    <property type="match status" value="1"/>
</dbReference>
<organism evidence="4 5">
    <name type="scientific">Ensete ventricosum</name>
    <name type="common">Abyssinian banana</name>
    <name type="synonym">Musa ensete</name>
    <dbReference type="NCBI Taxonomy" id="4639"/>
    <lineage>
        <taxon>Eukaryota</taxon>
        <taxon>Viridiplantae</taxon>
        <taxon>Streptophyta</taxon>
        <taxon>Embryophyta</taxon>
        <taxon>Tracheophyta</taxon>
        <taxon>Spermatophyta</taxon>
        <taxon>Magnoliopsida</taxon>
        <taxon>Liliopsida</taxon>
        <taxon>Zingiberales</taxon>
        <taxon>Musaceae</taxon>
        <taxon>Ensete</taxon>
    </lineage>
</organism>
<feature type="domain" description="Very-long-chain aldehyde decarbonylase CER1-like C-terminal" evidence="3">
    <location>
        <begin position="392"/>
        <end position="432"/>
    </location>
</feature>
<gene>
    <name evidence="4" type="ORF">OPV22_001594</name>
</gene>
<proteinExistence type="predicted"/>
<dbReference type="PANTHER" id="PTHR11863">
    <property type="entry name" value="STEROL DESATURASE"/>
    <property type="match status" value="1"/>
</dbReference>
<evidence type="ECO:0000313" key="5">
    <source>
        <dbReference type="Proteomes" id="UP001222027"/>
    </source>
</evidence>